<evidence type="ECO:0000256" key="3">
    <source>
        <dbReference type="ARBA" id="ARBA00022989"/>
    </source>
</evidence>
<evidence type="ECO:0000256" key="4">
    <source>
        <dbReference type="ARBA" id="ARBA00023136"/>
    </source>
</evidence>
<keyword evidence="4 5" id="KW-0472">Membrane</keyword>
<dbReference type="EMBL" id="CP003117">
    <property type="protein sequence ID" value="AET64979.1"/>
    <property type="molecule type" value="Genomic_DNA"/>
</dbReference>
<evidence type="ECO:0000256" key="2">
    <source>
        <dbReference type="ARBA" id="ARBA00022692"/>
    </source>
</evidence>
<sequence length="98" mass="11116">MGISMDWEVVGYAAAALTMFGFLPQLLKMVRTKSVDDVSLLMMVQMGLGVSLWLAYGLHLENSPLIVANFVSLSILALGLVVYFRYTTNRYLTRRYFR</sequence>
<dbReference type="GO" id="GO:0051119">
    <property type="term" value="F:sugar transmembrane transporter activity"/>
    <property type="evidence" value="ECO:0007669"/>
    <property type="project" value="InterPro"/>
</dbReference>
<dbReference type="NCBIfam" id="NF037968">
    <property type="entry name" value="SemiSWEET_2"/>
    <property type="match status" value="1"/>
</dbReference>
<name>G7WPD8_METH6</name>
<evidence type="ECO:0000256" key="5">
    <source>
        <dbReference type="SAM" id="Phobius"/>
    </source>
</evidence>
<dbReference type="Pfam" id="PF04193">
    <property type="entry name" value="PQ-loop"/>
    <property type="match status" value="1"/>
</dbReference>
<dbReference type="KEGG" id="mhi:Mhar_1619"/>
<dbReference type="PATRIC" id="fig|1110509.7.peg.1799"/>
<organism evidence="6 7">
    <name type="scientific">Methanothrix harundinacea (strain 6Ac)</name>
    <name type="common">Methanosaeta harundinacea</name>
    <dbReference type="NCBI Taxonomy" id="1110509"/>
    <lineage>
        <taxon>Archaea</taxon>
        <taxon>Methanobacteriati</taxon>
        <taxon>Methanobacteriota</taxon>
        <taxon>Stenosarchaea group</taxon>
        <taxon>Methanomicrobia</taxon>
        <taxon>Methanotrichales</taxon>
        <taxon>Methanotrichaceae</taxon>
        <taxon>Methanothrix</taxon>
    </lineage>
</organism>
<dbReference type="InterPro" id="IPR047662">
    <property type="entry name" value="SemiSWEET"/>
</dbReference>
<keyword evidence="7" id="KW-1185">Reference proteome</keyword>
<evidence type="ECO:0000256" key="1">
    <source>
        <dbReference type="ARBA" id="ARBA00004141"/>
    </source>
</evidence>
<dbReference type="HOGENOM" id="CLU_135915_2_0_2"/>
<proteinExistence type="predicted"/>
<dbReference type="AlphaFoldDB" id="G7WPD8"/>
<keyword evidence="2 5" id="KW-0812">Transmembrane</keyword>
<feature type="transmembrane region" description="Helical" evidence="5">
    <location>
        <begin position="39"/>
        <end position="59"/>
    </location>
</feature>
<evidence type="ECO:0000313" key="7">
    <source>
        <dbReference type="Proteomes" id="UP000005877"/>
    </source>
</evidence>
<accession>G7WPD8</accession>
<evidence type="ECO:0008006" key="8">
    <source>
        <dbReference type="Google" id="ProtNLM"/>
    </source>
</evidence>
<gene>
    <name evidence="6" type="ordered locus">Mhar_1619</name>
</gene>
<dbReference type="GO" id="GO:0016020">
    <property type="term" value="C:membrane"/>
    <property type="evidence" value="ECO:0007669"/>
    <property type="project" value="UniProtKB-SubCell"/>
</dbReference>
<comment type="subcellular location">
    <subcellularLocation>
        <location evidence="1">Membrane</location>
        <topology evidence="1">Multi-pass membrane protein</topology>
    </subcellularLocation>
</comment>
<dbReference type="Proteomes" id="UP000005877">
    <property type="component" value="Chromosome"/>
</dbReference>
<dbReference type="Gene3D" id="1.20.1280.290">
    <property type="match status" value="1"/>
</dbReference>
<keyword evidence="3 5" id="KW-1133">Transmembrane helix</keyword>
<feature type="transmembrane region" description="Helical" evidence="5">
    <location>
        <begin position="6"/>
        <end position="27"/>
    </location>
</feature>
<dbReference type="STRING" id="1110509.Mhar_1619"/>
<feature type="transmembrane region" description="Helical" evidence="5">
    <location>
        <begin position="65"/>
        <end position="86"/>
    </location>
</feature>
<protein>
    <recommendedName>
        <fullName evidence="8">MtN3 and saliva related transmembrane protein</fullName>
    </recommendedName>
</protein>
<evidence type="ECO:0000313" key="6">
    <source>
        <dbReference type="EMBL" id="AET64979.1"/>
    </source>
</evidence>
<reference evidence="6 7" key="1">
    <citation type="journal article" date="2012" name="PLoS ONE">
        <title>The genome characteristics and predicted function of methyl-group oxidation pathway in the obligate aceticlastic methanogens, Methanosaeta spp.</title>
        <authorList>
            <person name="Zhu J."/>
            <person name="Zheng H."/>
            <person name="Ai G."/>
            <person name="Zhang G."/>
            <person name="Liu D."/>
            <person name="Liu X."/>
            <person name="Dong X."/>
        </authorList>
    </citation>
    <scope>NUCLEOTIDE SEQUENCE [LARGE SCALE GENOMIC DNA]</scope>
    <source>
        <strain evidence="6 7">6Ac</strain>
    </source>
</reference>
<dbReference type="InterPro" id="IPR006603">
    <property type="entry name" value="PQ-loop_rpt"/>
</dbReference>